<dbReference type="EMBL" id="JAWDGP010001753">
    <property type="protein sequence ID" value="KAK3788583.1"/>
    <property type="molecule type" value="Genomic_DNA"/>
</dbReference>
<organism evidence="1 2">
    <name type="scientific">Elysia crispata</name>
    <name type="common">lettuce slug</name>
    <dbReference type="NCBI Taxonomy" id="231223"/>
    <lineage>
        <taxon>Eukaryota</taxon>
        <taxon>Metazoa</taxon>
        <taxon>Spiralia</taxon>
        <taxon>Lophotrochozoa</taxon>
        <taxon>Mollusca</taxon>
        <taxon>Gastropoda</taxon>
        <taxon>Heterobranchia</taxon>
        <taxon>Euthyneura</taxon>
        <taxon>Panpulmonata</taxon>
        <taxon>Sacoglossa</taxon>
        <taxon>Placobranchoidea</taxon>
        <taxon>Plakobranchidae</taxon>
        <taxon>Elysia</taxon>
    </lineage>
</organism>
<reference evidence="1" key="1">
    <citation type="journal article" date="2023" name="G3 (Bethesda)">
        <title>A reference genome for the long-term kleptoplast-retaining sea slug Elysia crispata morphotype clarki.</title>
        <authorList>
            <person name="Eastman K.E."/>
            <person name="Pendleton A.L."/>
            <person name="Shaikh M.A."/>
            <person name="Suttiyut T."/>
            <person name="Ogas R."/>
            <person name="Tomko P."/>
            <person name="Gavelis G."/>
            <person name="Widhalm J.R."/>
            <person name="Wisecaver J.H."/>
        </authorList>
    </citation>
    <scope>NUCLEOTIDE SEQUENCE</scope>
    <source>
        <strain evidence="1">ECLA1</strain>
    </source>
</reference>
<sequence length="101" mass="10997">MDPGLCTQPCLIEHLPITSGVQVDPFCGLLNVNFRSKENNITNKVGARTQHCLPPLCTGKCFEATPAYLMVRFMLSRKEAVMLSSWEDIQSSVAVAGKGPS</sequence>
<keyword evidence="2" id="KW-1185">Reference proteome</keyword>
<name>A0AAE1AJ51_9GAST</name>
<protein>
    <submittedName>
        <fullName evidence="1">Uncharacterized protein</fullName>
    </submittedName>
</protein>
<dbReference type="AlphaFoldDB" id="A0AAE1AJ51"/>
<evidence type="ECO:0000313" key="1">
    <source>
        <dbReference type="EMBL" id="KAK3788583.1"/>
    </source>
</evidence>
<comment type="caution">
    <text evidence="1">The sequence shown here is derived from an EMBL/GenBank/DDBJ whole genome shotgun (WGS) entry which is preliminary data.</text>
</comment>
<gene>
    <name evidence="1" type="ORF">RRG08_031239</name>
</gene>
<dbReference type="Proteomes" id="UP001283361">
    <property type="component" value="Unassembled WGS sequence"/>
</dbReference>
<accession>A0AAE1AJ51</accession>
<evidence type="ECO:0000313" key="2">
    <source>
        <dbReference type="Proteomes" id="UP001283361"/>
    </source>
</evidence>
<proteinExistence type="predicted"/>